<gene>
    <name evidence="2" type="ORF">QBC34DRAFT_7515</name>
</gene>
<name>A0AAV9H4N5_9PEZI</name>
<feature type="region of interest" description="Disordered" evidence="1">
    <location>
        <begin position="1"/>
        <end position="27"/>
    </location>
</feature>
<proteinExistence type="predicted"/>
<feature type="region of interest" description="Disordered" evidence="1">
    <location>
        <begin position="101"/>
        <end position="145"/>
    </location>
</feature>
<feature type="compositionally biased region" description="Basic and acidic residues" evidence="1">
    <location>
        <begin position="13"/>
        <end position="27"/>
    </location>
</feature>
<protein>
    <submittedName>
        <fullName evidence="2">Uncharacterized protein</fullName>
    </submittedName>
</protein>
<evidence type="ECO:0000313" key="2">
    <source>
        <dbReference type="EMBL" id="KAK4456034.1"/>
    </source>
</evidence>
<organism evidence="2 3">
    <name type="scientific">Podospora aff. communis PSN243</name>
    <dbReference type="NCBI Taxonomy" id="3040156"/>
    <lineage>
        <taxon>Eukaryota</taxon>
        <taxon>Fungi</taxon>
        <taxon>Dikarya</taxon>
        <taxon>Ascomycota</taxon>
        <taxon>Pezizomycotina</taxon>
        <taxon>Sordariomycetes</taxon>
        <taxon>Sordariomycetidae</taxon>
        <taxon>Sordariales</taxon>
        <taxon>Podosporaceae</taxon>
        <taxon>Podospora</taxon>
    </lineage>
</organism>
<feature type="compositionally biased region" description="Polar residues" evidence="1">
    <location>
        <begin position="157"/>
        <end position="167"/>
    </location>
</feature>
<feature type="region of interest" description="Disordered" evidence="1">
    <location>
        <begin position="157"/>
        <end position="189"/>
    </location>
</feature>
<dbReference type="AlphaFoldDB" id="A0AAV9H4N5"/>
<keyword evidence="3" id="KW-1185">Reference proteome</keyword>
<dbReference type="EMBL" id="MU865913">
    <property type="protein sequence ID" value="KAK4456034.1"/>
    <property type="molecule type" value="Genomic_DNA"/>
</dbReference>
<reference evidence="2" key="2">
    <citation type="submission" date="2023-05" db="EMBL/GenBank/DDBJ databases">
        <authorList>
            <consortium name="Lawrence Berkeley National Laboratory"/>
            <person name="Steindorff A."/>
            <person name="Hensen N."/>
            <person name="Bonometti L."/>
            <person name="Westerberg I."/>
            <person name="Brannstrom I.O."/>
            <person name="Guillou S."/>
            <person name="Cros-Aarteil S."/>
            <person name="Calhoun S."/>
            <person name="Haridas S."/>
            <person name="Kuo A."/>
            <person name="Mondo S."/>
            <person name="Pangilinan J."/>
            <person name="Riley R."/>
            <person name="Labutti K."/>
            <person name="Andreopoulos B."/>
            <person name="Lipzen A."/>
            <person name="Chen C."/>
            <person name="Yanf M."/>
            <person name="Daum C."/>
            <person name="Ng V."/>
            <person name="Clum A."/>
            <person name="Ohm R."/>
            <person name="Martin F."/>
            <person name="Silar P."/>
            <person name="Natvig D."/>
            <person name="Lalanne C."/>
            <person name="Gautier V."/>
            <person name="Ament-Velasquez S.L."/>
            <person name="Kruys A."/>
            <person name="Hutchinson M.I."/>
            <person name="Powell A.J."/>
            <person name="Barry K."/>
            <person name="Miller A.N."/>
            <person name="Grigoriev I.V."/>
            <person name="Debuchy R."/>
            <person name="Gladieux P."/>
            <person name="Thoren M.H."/>
            <person name="Johannesson H."/>
        </authorList>
    </citation>
    <scope>NUCLEOTIDE SEQUENCE</scope>
    <source>
        <strain evidence="2">PSN243</strain>
    </source>
</reference>
<sequence>MGPVRQHTAEISPPERPRRSNGGHDCKTSAYDFMMEVENRSTTCTQSHQPRRHLPRHSVVLNKQPGFCSHHSAITKSTKVSSPANQTNSLAVARATQTTASLCPTGQPSSKQFSLQHPDVPAPGPHSHSHKYNHNAPPAMPPETNPRANLLRLTRQPPTTNHASDATTRIGKVQNTKSKHHESTTRQSARECLRTDLEPTYLMHPKDISRAGIGP</sequence>
<accession>A0AAV9H4N5</accession>
<evidence type="ECO:0000313" key="3">
    <source>
        <dbReference type="Proteomes" id="UP001321760"/>
    </source>
</evidence>
<reference evidence="2" key="1">
    <citation type="journal article" date="2023" name="Mol. Phylogenet. Evol.">
        <title>Genome-scale phylogeny and comparative genomics of the fungal order Sordariales.</title>
        <authorList>
            <person name="Hensen N."/>
            <person name="Bonometti L."/>
            <person name="Westerberg I."/>
            <person name="Brannstrom I.O."/>
            <person name="Guillou S."/>
            <person name="Cros-Aarteil S."/>
            <person name="Calhoun S."/>
            <person name="Haridas S."/>
            <person name="Kuo A."/>
            <person name="Mondo S."/>
            <person name="Pangilinan J."/>
            <person name="Riley R."/>
            <person name="LaButti K."/>
            <person name="Andreopoulos B."/>
            <person name="Lipzen A."/>
            <person name="Chen C."/>
            <person name="Yan M."/>
            <person name="Daum C."/>
            <person name="Ng V."/>
            <person name="Clum A."/>
            <person name="Steindorff A."/>
            <person name="Ohm R.A."/>
            <person name="Martin F."/>
            <person name="Silar P."/>
            <person name="Natvig D.O."/>
            <person name="Lalanne C."/>
            <person name="Gautier V."/>
            <person name="Ament-Velasquez S.L."/>
            <person name="Kruys A."/>
            <person name="Hutchinson M.I."/>
            <person name="Powell A.J."/>
            <person name="Barry K."/>
            <person name="Miller A.N."/>
            <person name="Grigoriev I.V."/>
            <person name="Debuchy R."/>
            <person name="Gladieux P."/>
            <person name="Hiltunen Thoren M."/>
            <person name="Johannesson H."/>
        </authorList>
    </citation>
    <scope>NUCLEOTIDE SEQUENCE</scope>
    <source>
        <strain evidence="2">PSN243</strain>
    </source>
</reference>
<comment type="caution">
    <text evidence="2">The sequence shown here is derived from an EMBL/GenBank/DDBJ whole genome shotgun (WGS) entry which is preliminary data.</text>
</comment>
<feature type="compositionally biased region" description="Polar residues" evidence="1">
    <location>
        <begin position="101"/>
        <end position="115"/>
    </location>
</feature>
<evidence type="ECO:0000256" key="1">
    <source>
        <dbReference type="SAM" id="MobiDB-lite"/>
    </source>
</evidence>
<dbReference type="Proteomes" id="UP001321760">
    <property type="component" value="Unassembled WGS sequence"/>
</dbReference>